<dbReference type="PIRSF" id="PIRSF037465">
    <property type="entry name" value="UCP037465_Znf"/>
    <property type="match status" value="1"/>
</dbReference>
<dbReference type="EMBL" id="CP000300">
    <property type="protein sequence ID" value="ABE53226.1"/>
    <property type="molecule type" value="Genomic_DNA"/>
</dbReference>
<dbReference type="HOGENOM" id="CLU_184564_0_0_2"/>
<name>Q12TK0_METBU</name>
<accession>Q12TK0</accession>
<proteinExistence type="predicted"/>
<dbReference type="STRING" id="259564.Mbur_2374"/>
<dbReference type="Pfam" id="PF09947">
    <property type="entry name" value="DUF2180"/>
    <property type="match status" value="1"/>
</dbReference>
<dbReference type="InterPro" id="IPR017211">
    <property type="entry name" value="UCP037465_Znf"/>
</dbReference>
<dbReference type="KEGG" id="mbu:Mbur_2374"/>
<keyword evidence="2" id="KW-1185">Reference proteome</keyword>
<organism evidence="1 2">
    <name type="scientific">Methanococcoides burtonii (strain DSM 6242 / NBRC 107633 / OCM 468 / ACE-M)</name>
    <dbReference type="NCBI Taxonomy" id="259564"/>
    <lineage>
        <taxon>Archaea</taxon>
        <taxon>Methanobacteriati</taxon>
        <taxon>Methanobacteriota</taxon>
        <taxon>Stenosarchaea group</taxon>
        <taxon>Methanomicrobia</taxon>
        <taxon>Methanosarcinales</taxon>
        <taxon>Methanosarcinaceae</taxon>
        <taxon>Methanococcoides</taxon>
    </lineage>
</organism>
<dbReference type="AlphaFoldDB" id="Q12TK0"/>
<protein>
    <recommendedName>
        <fullName evidence="3">DUF2180 family protein</fullName>
    </recommendedName>
</protein>
<evidence type="ECO:0008006" key="3">
    <source>
        <dbReference type="Google" id="ProtNLM"/>
    </source>
</evidence>
<sequence>MDTMMKCYDCMEEGNDTEAAAVCILCGKGICVNHSKELLLSVSAGAPPHTKRMHNGLTKILCKYCLSNTIVDAFD</sequence>
<gene>
    <name evidence="1" type="ordered locus">Mbur_2374</name>
</gene>
<evidence type="ECO:0000313" key="2">
    <source>
        <dbReference type="Proteomes" id="UP000001979"/>
    </source>
</evidence>
<dbReference type="Proteomes" id="UP000001979">
    <property type="component" value="Chromosome"/>
</dbReference>
<reference evidence="2" key="1">
    <citation type="journal article" date="2009" name="ISME J.">
        <title>The genome sequence of the psychrophilic archaeon, Methanococcoides burtonii: the role of genome evolution in cold adaptation.</title>
        <authorList>
            <person name="Allen M.A."/>
            <person name="Lauro F.M."/>
            <person name="Williams T.J."/>
            <person name="Burg D."/>
            <person name="Siddiqui K.S."/>
            <person name="De Francisci D."/>
            <person name="Chong K.W."/>
            <person name="Pilak O."/>
            <person name="Chew H.H."/>
            <person name="De Maere M.Z."/>
            <person name="Ting L."/>
            <person name="Katrib M."/>
            <person name="Ng C."/>
            <person name="Sowers K.R."/>
            <person name="Galperin M.Y."/>
            <person name="Anderson I.J."/>
            <person name="Ivanova N."/>
            <person name="Dalin E."/>
            <person name="Martinez M."/>
            <person name="Lapidus A."/>
            <person name="Hauser L."/>
            <person name="Land M."/>
            <person name="Thomas T."/>
            <person name="Cavicchioli R."/>
        </authorList>
    </citation>
    <scope>NUCLEOTIDE SEQUENCE [LARGE SCALE GENOMIC DNA]</scope>
    <source>
        <strain evidence="2">DSM 6242 / NBRC 107633 / OCM 468 / ACE-M</strain>
    </source>
</reference>
<evidence type="ECO:0000313" key="1">
    <source>
        <dbReference type="EMBL" id="ABE53226.1"/>
    </source>
</evidence>